<feature type="transmembrane region" description="Helical" evidence="7">
    <location>
        <begin position="468"/>
        <end position="493"/>
    </location>
</feature>
<dbReference type="STRING" id="399497.BW733_04025"/>
<feature type="transmembrane region" description="Helical" evidence="7">
    <location>
        <begin position="380"/>
        <end position="400"/>
    </location>
</feature>
<feature type="chain" id="PRO_5038486290" description="ABC3 transporter permease C-terminal domain-containing protein" evidence="8">
    <location>
        <begin position="17"/>
        <end position="1114"/>
    </location>
</feature>
<protein>
    <recommendedName>
        <fullName evidence="9">ABC3 transporter permease C-terminal domain-containing protein</fullName>
    </recommendedName>
</protein>
<comment type="subcellular location">
    <subcellularLocation>
        <location evidence="1">Cell membrane</location>
        <topology evidence="1">Multi-pass membrane protein</topology>
    </subcellularLocation>
</comment>
<evidence type="ECO:0000256" key="1">
    <source>
        <dbReference type="ARBA" id="ARBA00004651"/>
    </source>
</evidence>
<comment type="similarity">
    <text evidence="6">Belongs to the ABC-4 integral membrane protein family.</text>
</comment>
<feature type="transmembrane region" description="Helical" evidence="7">
    <location>
        <begin position="1033"/>
        <end position="1055"/>
    </location>
</feature>
<feature type="transmembrane region" description="Helical" evidence="7">
    <location>
        <begin position="255"/>
        <end position="279"/>
    </location>
</feature>
<evidence type="ECO:0000313" key="10">
    <source>
        <dbReference type="EMBL" id="AQP50122.1"/>
    </source>
</evidence>
<proteinExistence type="inferred from homology"/>
<keyword evidence="11" id="KW-1185">Reference proteome</keyword>
<evidence type="ECO:0000256" key="3">
    <source>
        <dbReference type="ARBA" id="ARBA00022692"/>
    </source>
</evidence>
<feature type="domain" description="ABC3 transporter permease C-terminal" evidence="9">
    <location>
        <begin position="263"/>
        <end position="358"/>
    </location>
</feature>
<feature type="domain" description="ABC3 transporter permease C-terminal" evidence="9">
    <location>
        <begin position="981"/>
        <end position="1096"/>
    </location>
</feature>
<dbReference type="GO" id="GO:0022857">
    <property type="term" value="F:transmembrane transporter activity"/>
    <property type="evidence" value="ECO:0007669"/>
    <property type="project" value="TreeGrafter"/>
</dbReference>
<evidence type="ECO:0000259" key="9">
    <source>
        <dbReference type="Pfam" id="PF02687"/>
    </source>
</evidence>
<sequence>MAVMFTVVTLTTAILAGSLGNSGLLATRTAQASLASPERGDAGLQVQTRLGDDFTTQDGIARDALSKAFSPVAVETWTTLISEPFSVDGGRLVAWAGEQYAPGNLEPTEGTWPASEAEAALQADAAGTLGLGVGSELAVGDHSLTVTALWRAADPSAPLWLDDPLVVGGTDRSASGPLIVSAPVVESLGSPYVRWVSLPDVSSITAQQLGLLAERAGQAAEDVKAADVSGRGLVVTGDLGPTAEQAARDSASGDAFGFVPVSVLVLIALVGLTQVAGLLSAARERETSLLFARGASLRQVLASTLLEYAVVALIGSALGTALAALVLRLAAGDWSQTRTVLLGGVAGFALSLACLTVVGVRAALAGARGHEPPRDRVRNIAGAALLVLVAIAATVATWQLRRTGTFVTVDEEGSVRLDIVSALAPALLLAVSAVVALVLLAPVTRLLELLARRAPTGQWLAANQVARGLTLHAVAVVLTVLGTGTATFAALFAGTSAGIASGVSTVEQAAPVRATLSAATADTPLMYLPDVAQIEGVTGSAPVWRDPSAQLGDALLPLVAVPTDRMESLVHLPDSARLPDVAALRTDDAGGVAIPEGAARLTVSMDLTVGLDPWQELALGQVPETSRQNSIANGDTDEQSIAAQIDAELQRYTQPATVAATLRIRDTDNGQVSDVVAPAVTVAPEAPTHGAGFTGLALADATGRGSFEVALPTSGSLMLESVQVKVGDASGVGRSRELAVRVEVDGRPLFGEATAHWSSPQAIPTAKAGPYRDAEKSATPARLVTTTIELPDGAVELREPNYPPRAGTEFDLSGEALRIAQHEPFGGTGEASWTLDFGPALGFLGEGDPLGVMTQADPPQPLRLPVALTPATARAASLTPGDSIEIGAFGTRIPATVAAITDVVPSVPGAEGILADSNALAAVTSQRSTPVGAPQEFWVGTRGDPLAVGAAVAGLAGVESVSTASSGSGGPAEVAANALWVAAGCAMALAIAGLAATSATTVAARRSEVAVLRALGMTPRAQARSRAWEGAGVLLLATALGVLGGWLVSLLVVRPVALTATQDDPSFPTVLRFDWLPWSILLAALAVAATMIVAWQAAAVRRQALDSTYREEVR</sequence>
<reference evidence="10 11" key="1">
    <citation type="journal article" date="2008" name="Int. J. Syst. Evol. Microbiol.">
        <title>Tessaracoccus flavescens sp. nov., isolated from marine sediment.</title>
        <authorList>
            <person name="Lee D.W."/>
            <person name="Lee S.D."/>
        </authorList>
    </citation>
    <scope>NUCLEOTIDE SEQUENCE [LARGE SCALE GENOMIC DNA]</scope>
    <source>
        <strain evidence="10 11">SST-39T</strain>
    </source>
</reference>
<feature type="transmembrane region" description="Helical" evidence="7">
    <location>
        <begin position="978"/>
        <end position="1004"/>
    </location>
</feature>
<feature type="transmembrane region" description="Helical" evidence="7">
    <location>
        <begin position="339"/>
        <end position="360"/>
    </location>
</feature>
<feature type="transmembrane region" description="Helical" evidence="7">
    <location>
        <begin position="420"/>
        <end position="447"/>
    </location>
</feature>
<keyword evidence="3 7" id="KW-0812">Transmembrane</keyword>
<dbReference type="EMBL" id="CP019607">
    <property type="protein sequence ID" value="AQP50122.1"/>
    <property type="molecule type" value="Genomic_DNA"/>
</dbReference>
<evidence type="ECO:0000256" key="7">
    <source>
        <dbReference type="SAM" id="Phobius"/>
    </source>
</evidence>
<gene>
    <name evidence="10" type="ORF">BW733_04025</name>
</gene>
<name>A0A1Q2CVH9_9ACTN</name>
<feature type="signal peptide" evidence="8">
    <location>
        <begin position="1"/>
        <end position="16"/>
    </location>
</feature>
<organism evidence="10 11">
    <name type="scientific">Tessaracoccus flavescens</name>
    <dbReference type="NCBI Taxonomy" id="399497"/>
    <lineage>
        <taxon>Bacteria</taxon>
        <taxon>Bacillati</taxon>
        <taxon>Actinomycetota</taxon>
        <taxon>Actinomycetes</taxon>
        <taxon>Propionibacteriales</taxon>
        <taxon>Propionibacteriaceae</taxon>
        <taxon>Tessaracoccus</taxon>
    </lineage>
</organism>
<evidence type="ECO:0000313" key="11">
    <source>
        <dbReference type="Proteomes" id="UP000188235"/>
    </source>
</evidence>
<dbReference type="Proteomes" id="UP000188235">
    <property type="component" value="Chromosome"/>
</dbReference>
<dbReference type="KEGG" id="tfa:BW733_04025"/>
<keyword evidence="4 7" id="KW-1133">Transmembrane helix</keyword>
<keyword evidence="5 7" id="KW-0472">Membrane</keyword>
<evidence type="ECO:0000256" key="5">
    <source>
        <dbReference type="ARBA" id="ARBA00023136"/>
    </source>
</evidence>
<dbReference type="InterPro" id="IPR050250">
    <property type="entry name" value="Macrolide_Exporter_MacB"/>
</dbReference>
<keyword evidence="8" id="KW-0732">Signal</keyword>
<accession>A0A1Q2CVH9</accession>
<dbReference type="Pfam" id="PF02687">
    <property type="entry name" value="FtsX"/>
    <property type="match status" value="2"/>
</dbReference>
<feature type="transmembrane region" description="Helical" evidence="7">
    <location>
        <begin position="300"/>
        <end position="327"/>
    </location>
</feature>
<evidence type="ECO:0000256" key="8">
    <source>
        <dbReference type="SAM" id="SignalP"/>
    </source>
</evidence>
<dbReference type="GO" id="GO:0005886">
    <property type="term" value="C:plasma membrane"/>
    <property type="evidence" value="ECO:0007669"/>
    <property type="project" value="UniProtKB-SubCell"/>
</dbReference>
<dbReference type="InterPro" id="IPR003838">
    <property type="entry name" value="ABC3_permease_C"/>
</dbReference>
<dbReference type="PANTHER" id="PTHR30572:SF4">
    <property type="entry name" value="ABC TRANSPORTER PERMEASE YTRF"/>
    <property type="match status" value="1"/>
</dbReference>
<evidence type="ECO:0000256" key="4">
    <source>
        <dbReference type="ARBA" id="ARBA00022989"/>
    </source>
</evidence>
<dbReference type="PANTHER" id="PTHR30572">
    <property type="entry name" value="MEMBRANE COMPONENT OF TRANSPORTER-RELATED"/>
    <property type="match status" value="1"/>
</dbReference>
<evidence type="ECO:0000256" key="6">
    <source>
        <dbReference type="ARBA" id="ARBA00038076"/>
    </source>
</evidence>
<dbReference type="AlphaFoldDB" id="A0A1Q2CVH9"/>
<feature type="transmembrane region" description="Helical" evidence="7">
    <location>
        <begin position="1075"/>
        <end position="1095"/>
    </location>
</feature>
<keyword evidence="2" id="KW-1003">Cell membrane</keyword>
<evidence type="ECO:0000256" key="2">
    <source>
        <dbReference type="ARBA" id="ARBA00022475"/>
    </source>
</evidence>